<proteinExistence type="predicted"/>
<dbReference type="InterPro" id="IPR042070">
    <property type="entry name" value="PucR_C-HTH_sf"/>
</dbReference>
<dbReference type="PANTHER" id="PTHR33744:SF1">
    <property type="entry name" value="DNA-BINDING TRANSCRIPTIONAL ACTIVATOR ADER"/>
    <property type="match status" value="1"/>
</dbReference>
<evidence type="ECO:0000256" key="1">
    <source>
        <dbReference type="SAM" id="MobiDB-lite"/>
    </source>
</evidence>
<keyword evidence="4" id="KW-1185">Reference proteome</keyword>
<evidence type="ECO:0000313" key="4">
    <source>
        <dbReference type="Proteomes" id="UP001617351"/>
    </source>
</evidence>
<dbReference type="Pfam" id="PF13556">
    <property type="entry name" value="HTH_30"/>
    <property type="match status" value="1"/>
</dbReference>
<gene>
    <name evidence="3" type="ORF">ACIO7M_26585</name>
</gene>
<dbReference type="Proteomes" id="UP001617351">
    <property type="component" value="Unassembled WGS sequence"/>
</dbReference>
<reference evidence="3 4" key="1">
    <citation type="submission" date="2024-10" db="EMBL/GenBank/DDBJ databases">
        <title>The Natural Products Discovery Center: Release of the First 8490 Sequenced Strains for Exploring Actinobacteria Biosynthetic Diversity.</title>
        <authorList>
            <person name="Kalkreuter E."/>
            <person name="Kautsar S.A."/>
            <person name="Yang D."/>
            <person name="Bader C.D."/>
            <person name="Teijaro C.N."/>
            <person name="Fluegel L."/>
            <person name="Davis C.M."/>
            <person name="Simpson J.R."/>
            <person name="Lauterbach L."/>
            <person name="Steele A.D."/>
            <person name="Gui C."/>
            <person name="Meng S."/>
            <person name="Li G."/>
            <person name="Viehrig K."/>
            <person name="Ye F."/>
            <person name="Su P."/>
            <person name="Kiefer A.F."/>
            <person name="Nichols A."/>
            <person name="Cepeda A.J."/>
            <person name="Yan W."/>
            <person name="Fan B."/>
            <person name="Jiang Y."/>
            <person name="Adhikari A."/>
            <person name="Zheng C.-J."/>
            <person name="Schuster L."/>
            <person name="Cowan T.M."/>
            <person name="Smanski M.J."/>
            <person name="Chevrette M.G."/>
            <person name="De Carvalho L.P.S."/>
            <person name="Shen B."/>
        </authorList>
    </citation>
    <scope>NUCLEOTIDE SEQUENCE [LARGE SCALE GENOMIC DNA]</scope>
    <source>
        <strain evidence="3 4">NPDC087220</strain>
    </source>
</reference>
<comment type="caution">
    <text evidence="3">The sequence shown here is derived from an EMBL/GenBank/DDBJ whole genome shotgun (WGS) entry which is preliminary data.</text>
</comment>
<sequence>MNEVTMCELLNRIWARPRGEWTRVLRRELPGLASGMVEELRDGIPGFAALVDDLDDEVVRAQVEAALLTALGYREPLTRPHERAEAHGAAPDGGPEPVRAGPYGTPVGHPDVDDDTGEDGRTGIDPDEDIDLDVAALDAAAGLPGGTLHGPGLHGGSTDPVLDRIPRQGSYRTRTGPLTVVASDGPGSTSERARRELFSALTSDMPMAEIALSELARAAGWPLPPEIRAIALATPGETQQLAASLGDALAGMVGGQPCLLVPSPEDPDTRTALEPLLRGRFAAVGHPVAPRDTSHSLRWALRLLALAPHRPGPEGRPLFVDDHLSTLLLLQDEPLAHALAARWLRPLADLTPRQSERLEVTLLAWLEGGGAPEAAKALSVHPQTVRYRMRQLEKLFGPGLRDPRTRFELEMALRSRRLMAQVRRQYARVGRKARAAATDFRPLGVDRMARVNGL</sequence>
<dbReference type="EMBL" id="JBIUYY010000013">
    <property type="protein sequence ID" value="MFJ2824662.1"/>
    <property type="molecule type" value="Genomic_DNA"/>
</dbReference>
<dbReference type="PANTHER" id="PTHR33744">
    <property type="entry name" value="CARBOHYDRATE DIACID REGULATOR"/>
    <property type="match status" value="1"/>
</dbReference>
<protein>
    <submittedName>
        <fullName evidence="3">PucR family transcriptional regulator</fullName>
    </submittedName>
</protein>
<dbReference type="Gene3D" id="1.10.10.2840">
    <property type="entry name" value="PucR C-terminal helix-turn-helix domain"/>
    <property type="match status" value="1"/>
</dbReference>
<organism evidence="3 4">
    <name type="scientific">Streptomyces toxytricini</name>
    <name type="common">Actinomyces toxytricini</name>
    <dbReference type="NCBI Taxonomy" id="67369"/>
    <lineage>
        <taxon>Bacteria</taxon>
        <taxon>Bacillati</taxon>
        <taxon>Actinomycetota</taxon>
        <taxon>Actinomycetes</taxon>
        <taxon>Kitasatosporales</taxon>
        <taxon>Streptomycetaceae</taxon>
        <taxon>Streptomyces</taxon>
    </lineage>
</organism>
<evidence type="ECO:0000313" key="3">
    <source>
        <dbReference type="EMBL" id="MFJ2824662.1"/>
    </source>
</evidence>
<name>A0ABW8ERE9_STRT5</name>
<dbReference type="InterPro" id="IPR025736">
    <property type="entry name" value="PucR_C-HTH_dom"/>
</dbReference>
<feature type="region of interest" description="Disordered" evidence="1">
    <location>
        <begin position="78"/>
        <end position="126"/>
    </location>
</feature>
<feature type="domain" description="PucR C-terminal helix-turn-helix" evidence="2">
    <location>
        <begin position="361"/>
        <end position="414"/>
    </location>
</feature>
<accession>A0ABW8ERE9</accession>
<dbReference type="InterPro" id="IPR051448">
    <property type="entry name" value="CdaR-like_regulators"/>
</dbReference>
<evidence type="ECO:0000259" key="2">
    <source>
        <dbReference type="Pfam" id="PF13556"/>
    </source>
</evidence>
<feature type="region of interest" description="Disordered" evidence="1">
    <location>
        <begin position="169"/>
        <end position="191"/>
    </location>
</feature>
<dbReference type="RefSeq" id="WP_402385222.1">
    <property type="nucleotide sequence ID" value="NZ_JBIUYY010000013.1"/>
</dbReference>